<dbReference type="AlphaFoldDB" id="A0A2P5CRG7"/>
<proteinExistence type="predicted"/>
<keyword evidence="1" id="KW-1133">Transmembrane helix</keyword>
<keyword evidence="1" id="KW-0472">Membrane</keyword>
<evidence type="ECO:0000256" key="1">
    <source>
        <dbReference type="SAM" id="Phobius"/>
    </source>
</evidence>
<accession>A0A2P5CRG7</accession>
<sequence>MDFQNFTIFFFFVFLLMWRIPNLQWAYFQLQDALLILRSHQEVVVGHQKILSTTKVGNLQLLCQIS</sequence>
<comment type="caution">
    <text evidence="2">The sequence shown here is derived from an EMBL/GenBank/DDBJ whole genome shotgun (WGS) entry which is preliminary data.</text>
</comment>
<name>A0A2P5CRG7_PARAD</name>
<protein>
    <submittedName>
        <fullName evidence="2">Uncharacterized protein</fullName>
    </submittedName>
</protein>
<keyword evidence="3" id="KW-1185">Reference proteome</keyword>
<evidence type="ECO:0000313" key="3">
    <source>
        <dbReference type="Proteomes" id="UP000237105"/>
    </source>
</evidence>
<evidence type="ECO:0000313" key="2">
    <source>
        <dbReference type="EMBL" id="PON63649.1"/>
    </source>
</evidence>
<gene>
    <name evidence="2" type="ORF">PanWU01x14_129810</name>
</gene>
<reference evidence="3" key="1">
    <citation type="submission" date="2016-06" db="EMBL/GenBank/DDBJ databases">
        <title>Parallel loss of symbiosis genes in relatives of nitrogen-fixing non-legume Parasponia.</title>
        <authorList>
            <person name="Van Velzen R."/>
            <person name="Holmer R."/>
            <person name="Bu F."/>
            <person name="Rutten L."/>
            <person name="Van Zeijl A."/>
            <person name="Liu W."/>
            <person name="Santuari L."/>
            <person name="Cao Q."/>
            <person name="Sharma T."/>
            <person name="Shen D."/>
            <person name="Roswanjaya Y."/>
            <person name="Wardhani T."/>
            <person name="Kalhor M.S."/>
            <person name="Jansen J."/>
            <person name="Van den Hoogen J."/>
            <person name="Gungor B."/>
            <person name="Hartog M."/>
            <person name="Hontelez J."/>
            <person name="Verver J."/>
            <person name="Yang W.-C."/>
            <person name="Schijlen E."/>
            <person name="Repin R."/>
            <person name="Schilthuizen M."/>
            <person name="Schranz E."/>
            <person name="Heidstra R."/>
            <person name="Miyata K."/>
            <person name="Fedorova E."/>
            <person name="Kohlen W."/>
            <person name="Bisseling T."/>
            <person name="Smit S."/>
            <person name="Geurts R."/>
        </authorList>
    </citation>
    <scope>NUCLEOTIDE SEQUENCE [LARGE SCALE GENOMIC DNA]</scope>
    <source>
        <strain evidence="3">cv. WU1-14</strain>
    </source>
</reference>
<dbReference type="Proteomes" id="UP000237105">
    <property type="component" value="Unassembled WGS sequence"/>
</dbReference>
<keyword evidence="1" id="KW-0812">Transmembrane</keyword>
<organism evidence="2 3">
    <name type="scientific">Parasponia andersonii</name>
    <name type="common">Sponia andersonii</name>
    <dbReference type="NCBI Taxonomy" id="3476"/>
    <lineage>
        <taxon>Eukaryota</taxon>
        <taxon>Viridiplantae</taxon>
        <taxon>Streptophyta</taxon>
        <taxon>Embryophyta</taxon>
        <taxon>Tracheophyta</taxon>
        <taxon>Spermatophyta</taxon>
        <taxon>Magnoliopsida</taxon>
        <taxon>eudicotyledons</taxon>
        <taxon>Gunneridae</taxon>
        <taxon>Pentapetalae</taxon>
        <taxon>rosids</taxon>
        <taxon>fabids</taxon>
        <taxon>Rosales</taxon>
        <taxon>Cannabaceae</taxon>
        <taxon>Parasponia</taxon>
    </lineage>
</organism>
<feature type="transmembrane region" description="Helical" evidence="1">
    <location>
        <begin position="6"/>
        <end position="28"/>
    </location>
</feature>
<dbReference type="EMBL" id="JXTB01000102">
    <property type="protein sequence ID" value="PON63649.1"/>
    <property type="molecule type" value="Genomic_DNA"/>
</dbReference>